<keyword evidence="2" id="KW-1185">Reference proteome</keyword>
<reference evidence="1 2" key="2">
    <citation type="submission" date="2018-07" db="EMBL/GenBank/DDBJ databases">
        <title>Diversity of Mesorhizobium strains in Brazil.</title>
        <authorList>
            <person name="Helene L.C.F."/>
            <person name="Dall'Agnol R."/>
            <person name="Delamuta J.R.M."/>
            <person name="Hungria M."/>
        </authorList>
    </citation>
    <scope>NUCLEOTIDE SEQUENCE [LARGE SCALE GENOMIC DNA]</scope>
    <source>
        <strain evidence="1 2">AC99b</strain>
    </source>
</reference>
<name>A0A330HM70_9HYPH</name>
<dbReference type="Gene3D" id="1.20.200.10">
    <property type="entry name" value="Fumarase/aspartase (Central domain)"/>
    <property type="match status" value="1"/>
</dbReference>
<keyword evidence="1" id="KW-0456">Lyase</keyword>
<organism evidence="1 2">
    <name type="scientific">Mesorhizobium hawassense</name>
    <dbReference type="NCBI Taxonomy" id="1209954"/>
    <lineage>
        <taxon>Bacteria</taxon>
        <taxon>Pseudomonadati</taxon>
        <taxon>Pseudomonadota</taxon>
        <taxon>Alphaproteobacteria</taxon>
        <taxon>Hyphomicrobiales</taxon>
        <taxon>Phyllobacteriaceae</taxon>
        <taxon>Mesorhizobium</taxon>
    </lineage>
</organism>
<accession>A0A330HM70</accession>
<dbReference type="Pfam" id="PF00221">
    <property type="entry name" value="Lyase_aromatic"/>
    <property type="match status" value="1"/>
</dbReference>
<dbReference type="Proteomes" id="UP000251558">
    <property type="component" value="Unassembled WGS sequence"/>
</dbReference>
<dbReference type="OrthoDB" id="7285062at2"/>
<dbReference type="RefSeq" id="WP_112099245.1">
    <property type="nucleotide sequence ID" value="NZ_QMBP01000010.1"/>
</dbReference>
<dbReference type="InterPro" id="IPR024083">
    <property type="entry name" value="Fumarase/histidase_N"/>
</dbReference>
<proteinExistence type="predicted"/>
<dbReference type="PANTHER" id="PTHR10362">
    <property type="entry name" value="HISTIDINE AMMONIA-LYASE"/>
    <property type="match status" value="1"/>
</dbReference>
<evidence type="ECO:0000313" key="2">
    <source>
        <dbReference type="Proteomes" id="UP000251558"/>
    </source>
</evidence>
<sequence length="511" mass="53712">MSNHLATIALKMPAASIEDIVAIAREGARIEISPAVEQRIVAARAVVDRYAELNLPAYGLTTGLGAGVETRLKADDLVAFQIRVPQARAVGVGCALSREAVRAMIAVRVAGMAAGGAGVSLRIFKALVAALNAGFHPVVPSLGSIGAADLAPLAHMGCALLGHGEAELDGEVMPAQAALERAGLTPLDLGPKDGHALVGANSLSVSQACLLVHDIERLFEWSLLAVALNFEAFRVNITAFDDRALAARPAFGQRAVAARLRDILSGSLLFAEGAARRLQDPLSYRCVPQVWGALSHAIAEARQATLIELTSSGDNPVVLATEGLILSHANFDLTAFVLSWERLGQALAHCAAATAYRTMKIMSPGISDLPRFLTTTGQNRAGFATVQKTVSALEAEIRHLALPVSFTPIPVADGLEDQASMAPRVLAKTGAIVERLRYLVAIELVTSAQATDLRGVADQLGTGTGDAYRIVRSLVEPVGEDRAQGPDFMRLAKVIENSASPVSVKPRDKPL</sequence>
<reference evidence="2" key="1">
    <citation type="submission" date="2018-06" db="EMBL/GenBank/DDBJ databases">
        <authorList>
            <person name="Helene L.C."/>
            <person name="Dall'Agnol R."/>
            <person name="Delamuta J.R."/>
            <person name="Hungria M."/>
        </authorList>
    </citation>
    <scope>NUCLEOTIDE SEQUENCE [LARGE SCALE GENOMIC DNA]</scope>
    <source>
        <strain evidence="2">AC99b</strain>
    </source>
</reference>
<dbReference type="InterPro" id="IPR008948">
    <property type="entry name" value="L-Aspartase-like"/>
</dbReference>
<dbReference type="EMBL" id="QMBP01000010">
    <property type="protein sequence ID" value="RAZ88808.1"/>
    <property type="molecule type" value="Genomic_DNA"/>
</dbReference>
<dbReference type="SUPFAM" id="SSF48557">
    <property type="entry name" value="L-aspartase-like"/>
    <property type="match status" value="1"/>
</dbReference>
<dbReference type="Gene3D" id="1.10.275.10">
    <property type="entry name" value="Fumarase/aspartase (N-terminal domain)"/>
    <property type="match status" value="1"/>
</dbReference>
<dbReference type="InterPro" id="IPR001106">
    <property type="entry name" value="Aromatic_Lyase"/>
</dbReference>
<gene>
    <name evidence="1" type="ORF">DPM33_20410</name>
</gene>
<protein>
    <submittedName>
        <fullName evidence="1">Histidine ammonia-lyase</fullName>
    </submittedName>
</protein>
<comment type="caution">
    <text evidence="1">The sequence shown here is derived from an EMBL/GenBank/DDBJ whole genome shotgun (WGS) entry which is preliminary data.</text>
</comment>
<evidence type="ECO:0000313" key="1">
    <source>
        <dbReference type="EMBL" id="RAZ88808.1"/>
    </source>
</evidence>
<dbReference type="GO" id="GO:0016841">
    <property type="term" value="F:ammonia-lyase activity"/>
    <property type="evidence" value="ECO:0007669"/>
    <property type="project" value="UniProtKB-ARBA"/>
</dbReference>
<dbReference type="AlphaFoldDB" id="A0A330HM70"/>
<dbReference type="CDD" id="cd00332">
    <property type="entry name" value="PAL-HAL"/>
    <property type="match status" value="1"/>
</dbReference>